<feature type="transmembrane region" description="Helical" evidence="2">
    <location>
        <begin position="21"/>
        <end position="44"/>
    </location>
</feature>
<accession>A0ABT8ZZK4</accession>
<proteinExistence type="predicted"/>
<evidence type="ECO:0000256" key="1">
    <source>
        <dbReference type="SAM" id="MobiDB-lite"/>
    </source>
</evidence>
<keyword evidence="2" id="KW-1133">Transmembrane helix</keyword>
<dbReference type="InterPro" id="IPR028087">
    <property type="entry name" value="Tad_N"/>
</dbReference>
<gene>
    <name evidence="4" type="ORF">Q5H94_11825</name>
</gene>
<evidence type="ECO:0000313" key="5">
    <source>
        <dbReference type="Proteomes" id="UP001176468"/>
    </source>
</evidence>
<evidence type="ECO:0000259" key="3">
    <source>
        <dbReference type="Pfam" id="PF13400"/>
    </source>
</evidence>
<dbReference type="SUPFAM" id="SSF53300">
    <property type="entry name" value="vWA-like"/>
    <property type="match status" value="1"/>
</dbReference>
<evidence type="ECO:0000313" key="4">
    <source>
        <dbReference type="EMBL" id="MDO7843015.1"/>
    </source>
</evidence>
<dbReference type="InterPro" id="IPR036465">
    <property type="entry name" value="vWFA_dom_sf"/>
</dbReference>
<keyword evidence="2" id="KW-0812">Transmembrane</keyword>
<dbReference type="Gene3D" id="3.40.50.410">
    <property type="entry name" value="von Willebrand factor, type A domain"/>
    <property type="match status" value="2"/>
</dbReference>
<dbReference type="Pfam" id="PF13400">
    <property type="entry name" value="Tad"/>
    <property type="match status" value="1"/>
</dbReference>
<reference evidence="4" key="1">
    <citation type="submission" date="2023-07" db="EMBL/GenBank/DDBJ databases">
        <authorList>
            <person name="Kim M.K."/>
        </authorList>
    </citation>
    <scope>NUCLEOTIDE SEQUENCE</scope>
    <source>
        <strain evidence="4">CA1-15</strain>
    </source>
</reference>
<feature type="region of interest" description="Disordered" evidence="1">
    <location>
        <begin position="390"/>
        <end position="409"/>
    </location>
</feature>
<evidence type="ECO:0000256" key="2">
    <source>
        <dbReference type="SAM" id="Phobius"/>
    </source>
</evidence>
<organism evidence="4 5">
    <name type="scientific">Sphingomonas immobilis</name>
    <dbReference type="NCBI Taxonomy" id="3063997"/>
    <lineage>
        <taxon>Bacteria</taxon>
        <taxon>Pseudomonadati</taxon>
        <taxon>Pseudomonadota</taxon>
        <taxon>Alphaproteobacteria</taxon>
        <taxon>Sphingomonadales</taxon>
        <taxon>Sphingomonadaceae</taxon>
        <taxon>Sphingomonas</taxon>
    </lineage>
</organism>
<keyword evidence="2" id="KW-0472">Membrane</keyword>
<dbReference type="RefSeq" id="WP_304561470.1">
    <property type="nucleotide sequence ID" value="NZ_JAUQSZ010000007.1"/>
</dbReference>
<keyword evidence="5" id="KW-1185">Reference proteome</keyword>
<sequence>MKKSGRNIGNGGFLSRLANDTSGNTLAMMAIALIPICGIIGSGVDTARLYVVKVRLQQACDAGVLAGRKSIVNSSAPLDVSPTGQAQTFFKNNFKNGWMQSASTTFTPSKTSDNQVNGTATTSVPMTVMKMFGAADVAMTVTCQARYDVADTDVVFVLDTTGSMADKPDDSGGGGKIAFTRENGQLGFSTQEASSGSKISGVRSAVLNFYDTVASTADSSTHIRYGFVPYSVSVNVGKAIYDLNPSYLVDSYDYNSRVPAGEANDTVLTGSSNKTVTNTDNTASTACSTGVVRSPTTGYVVTGTYPNANANATRTTTTWASQTGGKAPGTCTVTVEKLKVKWNYQTTTIDTSQFKTFAATTDPTRFGNGTVTWNGCIEEMDTTANLSTFNQSSLPPDLNPDTIPSDDSTRWRPALPELSYWRNSNGNSFNTANNTTSLNSDYVPSNAGNGYPNATTTAGYWMGYNYNSDYVACPKAAKRLSVMTRGEVETYVSASGDLRPGGYTYHDAGMIWGTRFLAPNGPFANDTAAWPNRNAPNRYIVFMTDGAMTNVSQAYHLYGVEQYDARIGGANGVTTYHTARFLAECQAAGNRGIKVYVIAFGTSLTTDLKNCAKYGQGLSFAATDNAGLNTAFQNIAKQIALLRISQ</sequence>
<dbReference type="EMBL" id="JAUQSZ010000007">
    <property type="protein sequence ID" value="MDO7843015.1"/>
    <property type="molecule type" value="Genomic_DNA"/>
</dbReference>
<comment type="caution">
    <text evidence="4">The sequence shown here is derived from an EMBL/GenBank/DDBJ whole genome shotgun (WGS) entry which is preliminary data.</text>
</comment>
<name>A0ABT8ZZK4_9SPHN</name>
<protein>
    <submittedName>
        <fullName evidence="4">Pilus assembly protein</fullName>
    </submittedName>
</protein>
<feature type="domain" description="Putative Flp pilus-assembly TadG-like N-terminal" evidence="3">
    <location>
        <begin position="23"/>
        <end position="67"/>
    </location>
</feature>
<dbReference type="Proteomes" id="UP001176468">
    <property type="component" value="Unassembled WGS sequence"/>
</dbReference>